<dbReference type="HOGENOM" id="CLU_2118199_0_0_5"/>
<evidence type="ECO:0000313" key="3">
    <source>
        <dbReference type="EMBL" id="ACK52221.1"/>
    </source>
</evidence>
<reference evidence="3 4" key="1">
    <citation type="journal article" date="2010" name="J. Bacteriol.">
        <title>Complete genome sequence of the aerobic facultative methanotroph Methylocella silvestris BL2.</title>
        <authorList>
            <person name="Chen Y."/>
            <person name="Crombie A."/>
            <person name="Rahman M.T."/>
            <person name="Dedysh S.N."/>
            <person name="Liesack W."/>
            <person name="Stott M.B."/>
            <person name="Alam M."/>
            <person name="Theisen A.R."/>
            <person name="Murrell J.C."/>
            <person name="Dunfield P.F."/>
        </authorList>
    </citation>
    <scope>NUCLEOTIDE SEQUENCE [LARGE SCALE GENOMIC DNA]</scope>
    <source>
        <strain evidence="4">DSM 15510 / CIP 108128 / LMG 27833 / NCIMB 13906 / BL2</strain>
    </source>
</reference>
<dbReference type="OrthoDB" id="636724at2"/>
<keyword evidence="1" id="KW-0472">Membrane</keyword>
<name>B8EQK8_METSB</name>
<sequence>MAALWLARCAGGSLGEAQKAKLARWLQTDPRHQTAFRDAVHLWNDLERPALTLAARAKRPPLGLRREVWLGFGAAAAGFAAIFALWLKVGGAPVQPDAAREGKSFSMTGWMRDH</sequence>
<dbReference type="KEGG" id="msl:Msil_3315"/>
<dbReference type="RefSeq" id="WP_012592290.1">
    <property type="nucleotide sequence ID" value="NC_011666.1"/>
</dbReference>
<dbReference type="eggNOG" id="COG3712">
    <property type="taxonomic scope" value="Bacteria"/>
</dbReference>
<dbReference type="Pfam" id="PF16220">
    <property type="entry name" value="DUF4880"/>
    <property type="match status" value="1"/>
</dbReference>
<gene>
    <name evidence="3" type="ordered locus">Msil_3315</name>
</gene>
<dbReference type="Proteomes" id="UP000002257">
    <property type="component" value="Chromosome"/>
</dbReference>
<dbReference type="STRING" id="395965.Msil_3315"/>
<feature type="transmembrane region" description="Helical" evidence="1">
    <location>
        <begin position="68"/>
        <end position="87"/>
    </location>
</feature>
<keyword evidence="1" id="KW-0812">Transmembrane</keyword>
<feature type="domain" description="FecR N-terminal" evidence="2">
    <location>
        <begin position="2"/>
        <end position="40"/>
    </location>
</feature>
<evidence type="ECO:0000259" key="2">
    <source>
        <dbReference type="Pfam" id="PF16220"/>
    </source>
</evidence>
<organism evidence="3 4">
    <name type="scientific">Methylocella silvestris (strain DSM 15510 / CIP 108128 / LMG 27833 / NCIMB 13906 / BL2)</name>
    <dbReference type="NCBI Taxonomy" id="395965"/>
    <lineage>
        <taxon>Bacteria</taxon>
        <taxon>Pseudomonadati</taxon>
        <taxon>Pseudomonadota</taxon>
        <taxon>Alphaproteobacteria</taxon>
        <taxon>Hyphomicrobiales</taxon>
        <taxon>Beijerinckiaceae</taxon>
        <taxon>Methylocella</taxon>
    </lineage>
</organism>
<dbReference type="InterPro" id="IPR032623">
    <property type="entry name" value="FecR_N"/>
</dbReference>
<accession>B8EQK8</accession>
<dbReference type="EMBL" id="CP001280">
    <property type="protein sequence ID" value="ACK52221.1"/>
    <property type="molecule type" value="Genomic_DNA"/>
</dbReference>
<keyword evidence="4" id="KW-1185">Reference proteome</keyword>
<evidence type="ECO:0000313" key="4">
    <source>
        <dbReference type="Proteomes" id="UP000002257"/>
    </source>
</evidence>
<protein>
    <recommendedName>
        <fullName evidence="2">FecR N-terminal domain-containing protein</fullName>
    </recommendedName>
</protein>
<proteinExistence type="predicted"/>
<keyword evidence="1" id="KW-1133">Transmembrane helix</keyword>
<dbReference type="AlphaFoldDB" id="B8EQK8"/>
<evidence type="ECO:0000256" key="1">
    <source>
        <dbReference type="SAM" id="Phobius"/>
    </source>
</evidence>